<dbReference type="NCBIfam" id="TIGR01848">
    <property type="entry name" value="PHA_reg_PhaR"/>
    <property type="match status" value="1"/>
</dbReference>
<protein>
    <submittedName>
        <fullName evidence="3">Polyhydroxyalkanoate synthesis repressor PhaR</fullName>
    </submittedName>
</protein>
<proteinExistence type="predicted"/>
<keyword evidence="4" id="KW-1185">Reference proteome</keyword>
<dbReference type="Proteomes" id="UP000616499">
    <property type="component" value="Unassembled WGS sequence"/>
</dbReference>
<dbReference type="Pfam" id="PF07879">
    <property type="entry name" value="PHB_acc_N"/>
    <property type="match status" value="1"/>
</dbReference>
<accession>A0ABQ2GQK9</accession>
<evidence type="ECO:0000313" key="4">
    <source>
        <dbReference type="Proteomes" id="UP000616499"/>
    </source>
</evidence>
<gene>
    <name evidence="3" type="primary">phaR</name>
    <name evidence="3" type="ORF">GCM10009425_19400</name>
</gene>
<dbReference type="Pfam" id="PF05233">
    <property type="entry name" value="PHB_acc"/>
    <property type="match status" value="1"/>
</dbReference>
<dbReference type="InterPro" id="IPR007897">
    <property type="entry name" value="PHB_accumulat"/>
</dbReference>
<evidence type="ECO:0000259" key="2">
    <source>
        <dbReference type="Pfam" id="PF07879"/>
    </source>
</evidence>
<comment type="caution">
    <text evidence="3">The sequence shown here is derived from an EMBL/GenBank/DDBJ whole genome shotgun (WGS) entry which is preliminary data.</text>
</comment>
<reference evidence="4" key="1">
    <citation type="journal article" date="2019" name="Int. J. Syst. Evol. Microbiol.">
        <title>The Global Catalogue of Microorganisms (GCM) 10K type strain sequencing project: providing services to taxonomists for standard genome sequencing and annotation.</title>
        <authorList>
            <consortium name="The Broad Institute Genomics Platform"/>
            <consortium name="The Broad Institute Genome Sequencing Center for Infectious Disease"/>
            <person name="Wu L."/>
            <person name="Ma J."/>
        </authorList>
    </citation>
    <scope>NUCLEOTIDE SEQUENCE [LARGE SCALE GENOMIC DNA]</scope>
    <source>
        <strain evidence="4">JCM 13501</strain>
    </source>
</reference>
<feature type="domain" description="PHA accumulation regulator DNA-binding N-terminal" evidence="2">
    <location>
        <begin position="14"/>
        <end position="74"/>
    </location>
</feature>
<evidence type="ECO:0000313" key="3">
    <source>
        <dbReference type="EMBL" id="GGM08313.1"/>
    </source>
</evidence>
<dbReference type="EMBL" id="BMNW01000004">
    <property type="protein sequence ID" value="GGM08313.1"/>
    <property type="molecule type" value="Genomic_DNA"/>
</dbReference>
<organism evidence="3 4">
    <name type="scientific">Pseudomonas asuensis</name>
    <dbReference type="NCBI Taxonomy" id="1825787"/>
    <lineage>
        <taxon>Bacteria</taxon>
        <taxon>Pseudomonadati</taxon>
        <taxon>Pseudomonadota</taxon>
        <taxon>Gammaproteobacteria</taxon>
        <taxon>Pseudomonadales</taxon>
        <taxon>Pseudomonadaceae</taxon>
        <taxon>Pseudomonas</taxon>
    </lineage>
</organism>
<name>A0ABQ2GQK9_9PSED</name>
<evidence type="ECO:0000259" key="1">
    <source>
        <dbReference type="Pfam" id="PF05233"/>
    </source>
</evidence>
<dbReference type="InterPro" id="IPR012909">
    <property type="entry name" value="PHA_DNA-bd_N"/>
</dbReference>
<dbReference type="InterPro" id="IPR010134">
    <property type="entry name" value="PHA_reg_PhaR"/>
</dbReference>
<feature type="domain" description="PHB accumulation regulatory" evidence="1">
    <location>
        <begin position="78"/>
        <end position="114"/>
    </location>
</feature>
<sequence>MSYMSDNSRTSPRLIKKYPNRRLYDTHTSAHVTLADIRQFVIDDIPFQVVDARTGEDLTRAILMQIIQEAESQGEPIFSSDMLKNIIRFYGPFQGMLGSYLDKSIQTVIDVQAQAGAQSSQAWSEFLHKQMPVMQDLMTQYVEHSKNLYLNTQSLFGLFGGMPKAKPDEAPKNNDGDKE</sequence>